<gene>
    <name evidence="4" type="primary">fliW</name>
    <name evidence="5" type="ORF">F9K24_00850</name>
</gene>
<dbReference type="GO" id="GO:0005737">
    <property type="term" value="C:cytoplasm"/>
    <property type="evidence" value="ECO:0007669"/>
    <property type="project" value="UniProtKB-SubCell"/>
</dbReference>
<evidence type="ECO:0000256" key="1">
    <source>
        <dbReference type="ARBA" id="ARBA00022490"/>
    </source>
</evidence>
<protein>
    <recommendedName>
        <fullName evidence="4">Flagellar assembly factor FliW</fullName>
    </recommendedName>
</protein>
<reference evidence="5 6" key="1">
    <citation type="submission" date="2019-10" db="EMBL/GenBank/DDBJ databases">
        <title>Extracellular Electron Transfer in a Candidatus Methanoperedens spp. Enrichment Culture.</title>
        <authorList>
            <person name="Berger S."/>
            <person name="Rangel Shaw D."/>
            <person name="Berben T."/>
            <person name="In 'T Zandt M."/>
            <person name="Frank J."/>
            <person name="Reimann J."/>
            <person name="Jetten M.S.M."/>
            <person name="Welte C.U."/>
        </authorList>
    </citation>
    <scope>NUCLEOTIDE SEQUENCE [LARGE SCALE GENOMIC DNA]</scope>
    <source>
        <strain evidence="5">SB12</strain>
    </source>
</reference>
<evidence type="ECO:0000256" key="4">
    <source>
        <dbReference type="HAMAP-Rule" id="MF_01185"/>
    </source>
</evidence>
<sequence length="164" mass="18181">MLTLEKERTLQMKTLATKAFGTIEIESGAIYSFSEGLYGFAEETEFALLAGKSDSPFLWLQSTKDEHLAFILIDPRSLISDYTPKTLKSDLEALEIESVNDCRIFTIVTIPQNAPEEMTVNLQGPILLNDKNGKGRQVISDDDRHGVRMPVLKLMEAGRADSGA</sequence>
<dbReference type="Proteomes" id="UP000460298">
    <property type="component" value="Unassembled WGS sequence"/>
</dbReference>
<keyword evidence="2 4" id="KW-1005">Bacterial flagellum biogenesis</keyword>
<accession>A0A833H508</accession>
<dbReference type="InterPro" id="IPR003775">
    <property type="entry name" value="Flagellar_assembly_factor_FliW"/>
</dbReference>
<keyword evidence="5" id="KW-0969">Cilium</keyword>
<dbReference type="GO" id="GO:0006417">
    <property type="term" value="P:regulation of translation"/>
    <property type="evidence" value="ECO:0007669"/>
    <property type="project" value="UniProtKB-KW"/>
</dbReference>
<comment type="function">
    <text evidence="4">Acts as an anti-CsrA protein, binds CsrA and prevents it from repressing translation of its target genes, one of which is flagellin. Binds to flagellin and participates in the assembly of the flagellum.</text>
</comment>
<dbReference type="Gene3D" id="2.30.290.10">
    <property type="entry name" value="BH3618-like"/>
    <property type="match status" value="1"/>
</dbReference>
<dbReference type="AlphaFoldDB" id="A0A833H508"/>
<comment type="subunit">
    <text evidence="4">Interacts with translational regulator CsrA and flagellin(s).</text>
</comment>
<keyword evidence="5" id="KW-0282">Flagellum</keyword>
<comment type="subcellular location">
    <subcellularLocation>
        <location evidence="4">Cytoplasm</location>
    </subcellularLocation>
</comment>
<dbReference type="HAMAP" id="MF_01185">
    <property type="entry name" value="FliW"/>
    <property type="match status" value="1"/>
</dbReference>
<dbReference type="SUPFAM" id="SSF141457">
    <property type="entry name" value="BH3618-like"/>
    <property type="match status" value="1"/>
</dbReference>
<dbReference type="Pfam" id="PF02623">
    <property type="entry name" value="FliW"/>
    <property type="match status" value="1"/>
</dbReference>
<dbReference type="InterPro" id="IPR024046">
    <property type="entry name" value="Flagellar_assmbl_FliW_dom_sf"/>
</dbReference>
<keyword evidence="4" id="KW-0143">Chaperone</keyword>
<comment type="caution">
    <text evidence="5">The sequence shown here is derived from an EMBL/GenBank/DDBJ whole genome shotgun (WGS) entry which is preliminary data.</text>
</comment>
<keyword evidence="3 4" id="KW-0810">Translation regulation</keyword>
<evidence type="ECO:0000313" key="6">
    <source>
        <dbReference type="Proteomes" id="UP000460298"/>
    </source>
</evidence>
<evidence type="ECO:0000256" key="3">
    <source>
        <dbReference type="ARBA" id="ARBA00022845"/>
    </source>
</evidence>
<comment type="similarity">
    <text evidence="4">Belongs to the FliW family.</text>
</comment>
<dbReference type="GO" id="GO:0044780">
    <property type="term" value="P:bacterial-type flagellum assembly"/>
    <property type="evidence" value="ECO:0007669"/>
    <property type="project" value="UniProtKB-UniRule"/>
</dbReference>
<proteinExistence type="inferred from homology"/>
<dbReference type="EMBL" id="WBUI01000001">
    <property type="protein sequence ID" value="KAB2935308.1"/>
    <property type="molecule type" value="Genomic_DNA"/>
</dbReference>
<dbReference type="NCBIfam" id="NF009793">
    <property type="entry name" value="PRK13285.1-1"/>
    <property type="match status" value="1"/>
</dbReference>
<organism evidence="5 6">
    <name type="scientific">Leptonema illini</name>
    <dbReference type="NCBI Taxonomy" id="183"/>
    <lineage>
        <taxon>Bacteria</taxon>
        <taxon>Pseudomonadati</taxon>
        <taxon>Spirochaetota</taxon>
        <taxon>Spirochaetia</taxon>
        <taxon>Leptospirales</taxon>
        <taxon>Leptospiraceae</taxon>
        <taxon>Leptonema</taxon>
    </lineage>
</organism>
<evidence type="ECO:0000256" key="2">
    <source>
        <dbReference type="ARBA" id="ARBA00022795"/>
    </source>
</evidence>
<evidence type="ECO:0000313" key="5">
    <source>
        <dbReference type="EMBL" id="KAB2935308.1"/>
    </source>
</evidence>
<dbReference type="PANTHER" id="PTHR39190:SF1">
    <property type="entry name" value="FLAGELLAR ASSEMBLY FACTOR FLIW"/>
    <property type="match status" value="1"/>
</dbReference>
<keyword evidence="1 4" id="KW-0963">Cytoplasm</keyword>
<keyword evidence="5" id="KW-0966">Cell projection</keyword>
<name>A0A833H508_9LEPT</name>
<dbReference type="PANTHER" id="PTHR39190">
    <property type="entry name" value="FLAGELLAR ASSEMBLY FACTOR FLIW"/>
    <property type="match status" value="1"/>
</dbReference>